<organism evidence="7 8">
    <name type="scientific">Streptococcus equi subsp. zooepidemicus</name>
    <dbReference type="NCBI Taxonomy" id="40041"/>
    <lineage>
        <taxon>Bacteria</taxon>
        <taxon>Bacillati</taxon>
        <taxon>Bacillota</taxon>
        <taxon>Bacilli</taxon>
        <taxon>Lactobacillales</taxon>
        <taxon>Streptococcaceae</taxon>
        <taxon>Streptococcus</taxon>
    </lineage>
</organism>
<dbReference type="EMBL" id="LR134317">
    <property type="protein sequence ID" value="VEF07415.1"/>
    <property type="molecule type" value="Genomic_DNA"/>
</dbReference>
<evidence type="ECO:0000256" key="1">
    <source>
        <dbReference type="ARBA" id="ARBA00004141"/>
    </source>
</evidence>
<evidence type="ECO:0000256" key="4">
    <source>
        <dbReference type="ARBA" id="ARBA00022989"/>
    </source>
</evidence>
<evidence type="ECO:0000313" key="8">
    <source>
        <dbReference type="Proteomes" id="UP000269903"/>
    </source>
</evidence>
<evidence type="ECO:0000256" key="5">
    <source>
        <dbReference type="ARBA" id="ARBA00023136"/>
    </source>
</evidence>
<feature type="transmembrane region" description="Helical" evidence="6">
    <location>
        <begin position="211"/>
        <end position="230"/>
    </location>
</feature>
<accession>A0A7Z8ZVB7</accession>
<evidence type="ECO:0000256" key="3">
    <source>
        <dbReference type="ARBA" id="ARBA00022692"/>
    </source>
</evidence>
<gene>
    <name evidence="7" type="primary">cbiQ</name>
    <name evidence="7" type="ORF">NCTC6180_01132</name>
</gene>
<dbReference type="RefSeq" id="WP_154803983.1">
    <property type="nucleotide sequence ID" value="NZ_LR134317.1"/>
</dbReference>
<keyword evidence="2" id="KW-1003">Cell membrane</keyword>
<dbReference type="PANTHER" id="PTHR34857">
    <property type="entry name" value="SLL0384 PROTEIN"/>
    <property type="match status" value="1"/>
</dbReference>
<feature type="transmembrane region" description="Helical" evidence="6">
    <location>
        <begin position="76"/>
        <end position="101"/>
    </location>
</feature>
<reference evidence="7 8" key="1">
    <citation type="submission" date="2018-12" db="EMBL/GenBank/DDBJ databases">
        <authorList>
            <consortium name="Pathogen Informatics"/>
        </authorList>
    </citation>
    <scope>NUCLEOTIDE SEQUENCE [LARGE SCALE GENOMIC DNA]</scope>
    <source>
        <strain evidence="7 8">NCTC6180</strain>
    </source>
</reference>
<keyword evidence="3 6" id="KW-0812">Transmembrane</keyword>
<keyword evidence="5 6" id="KW-0472">Membrane</keyword>
<dbReference type="InterPro" id="IPR003339">
    <property type="entry name" value="ABC/ECF_trnsptr_transmembrane"/>
</dbReference>
<dbReference type="CDD" id="cd16914">
    <property type="entry name" value="EcfT"/>
    <property type="match status" value="1"/>
</dbReference>
<name>A0A7Z8ZVB7_STRSZ</name>
<dbReference type="Pfam" id="PF02361">
    <property type="entry name" value="CbiQ"/>
    <property type="match status" value="1"/>
</dbReference>
<feature type="transmembrane region" description="Helical" evidence="6">
    <location>
        <begin position="20"/>
        <end position="45"/>
    </location>
</feature>
<dbReference type="GO" id="GO:0005886">
    <property type="term" value="C:plasma membrane"/>
    <property type="evidence" value="ECO:0007669"/>
    <property type="project" value="UniProtKB-ARBA"/>
</dbReference>
<dbReference type="InterPro" id="IPR051611">
    <property type="entry name" value="ECF_transporter_component"/>
</dbReference>
<proteinExistence type="predicted"/>
<protein>
    <submittedName>
        <fullName evidence="7">Cobalt transport protein cbiQ</fullName>
    </submittedName>
</protein>
<feature type="transmembrane region" description="Helical" evidence="6">
    <location>
        <begin position="52"/>
        <end position="70"/>
    </location>
</feature>
<evidence type="ECO:0000313" key="7">
    <source>
        <dbReference type="EMBL" id="VEF07415.1"/>
    </source>
</evidence>
<evidence type="ECO:0000256" key="2">
    <source>
        <dbReference type="ARBA" id="ARBA00022475"/>
    </source>
</evidence>
<keyword evidence="4 6" id="KW-1133">Transmembrane helix</keyword>
<dbReference type="Proteomes" id="UP000269903">
    <property type="component" value="Chromosome"/>
</dbReference>
<evidence type="ECO:0000256" key="6">
    <source>
        <dbReference type="SAM" id="Phobius"/>
    </source>
</evidence>
<sequence>MNDVRTIDPRIKLTLLPVIGFISFFISDTILLFVILLFSFLLYIYSGIYKKAFSFLIFFSLLLGLEYGMAKISDYNFVFALYMMIYFLSRMTLIAMFGAYITRTTKISEMIEALNRMKIPRSISIPFSVLLRFAPTMRHEIKALKENMRIRGVIKNKFFILLHPIRYVEYTLVPLLMRMMKVSDELSASALIRGLDSEERRVTIVELKFKLMDLITIVIGFLAIVSVVIVQKTNLGG</sequence>
<comment type="subcellular location">
    <subcellularLocation>
        <location evidence="1">Membrane</location>
        <topology evidence="1">Multi-pass membrane protein</topology>
    </subcellularLocation>
</comment>
<dbReference type="AlphaFoldDB" id="A0A7Z8ZVB7"/>
<dbReference type="PANTHER" id="PTHR34857:SF2">
    <property type="entry name" value="SLL0384 PROTEIN"/>
    <property type="match status" value="1"/>
</dbReference>